<gene>
    <name evidence="1" type="ORF">Tco_1015256</name>
</gene>
<evidence type="ECO:0000313" key="1">
    <source>
        <dbReference type="EMBL" id="GJT63776.1"/>
    </source>
</evidence>
<keyword evidence="2" id="KW-1185">Reference proteome</keyword>
<name>A0ABQ5FKE3_9ASTR</name>
<organism evidence="1 2">
    <name type="scientific">Tanacetum coccineum</name>
    <dbReference type="NCBI Taxonomy" id="301880"/>
    <lineage>
        <taxon>Eukaryota</taxon>
        <taxon>Viridiplantae</taxon>
        <taxon>Streptophyta</taxon>
        <taxon>Embryophyta</taxon>
        <taxon>Tracheophyta</taxon>
        <taxon>Spermatophyta</taxon>
        <taxon>Magnoliopsida</taxon>
        <taxon>eudicotyledons</taxon>
        <taxon>Gunneridae</taxon>
        <taxon>Pentapetalae</taxon>
        <taxon>asterids</taxon>
        <taxon>campanulids</taxon>
        <taxon>Asterales</taxon>
        <taxon>Asteraceae</taxon>
        <taxon>Asteroideae</taxon>
        <taxon>Anthemideae</taxon>
        <taxon>Anthemidinae</taxon>
        <taxon>Tanacetum</taxon>
    </lineage>
</organism>
<comment type="caution">
    <text evidence="1">The sequence shown here is derived from an EMBL/GenBank/DDBJ whole genome shotgun (WGS) entry which is preliminary data.</text>
</comment>
<proteinExistence type="predicted"/>
<reference evidence="1" key="2">
    <citation type="submission" date="2022-01" db="EMBL/GenBank/DDBJ databases">
        <authorList>
            <person name="Yamashiro T."/>
            <person name="Shiraishi A."/>
            <person name="Satake H."/>
            <person name="Nakayama K."/>
        </authorList>
    </citation>
    <scope>NUCLEOTIDE SEQUENCE</scope>
</reference>
<dbReference type="EMBL" id="BQNB010017488">
    <property type="protein sequence ID" value="GJT63776.1"/>
    <property type="molecule type" value="Genomic_DNA"/>
</dbReference>
<protein>
    <submittedName>
        <fullName evidence="1">Uncharacterized protein</fullName>
    </submittedName>
</protein>
<sequence length="100" mass="11923">MSKQDPIIKLNDLARKKRKHADDIHDYFRSTKRQDFVSIEDFEDLSNEMMYIVQEIFFMLHQGTDINDLARTFSTFLVAEVEKRNLNPSKQMGLIEQLRQ</sequence>
<accession>A0ABQ5FKE3</accession>
<evidence type="ECO:0000313" key="2">
    <source>
        <dbReference type="Proteomes" id="UP001151760"/>
    </source>
</evidence>
<reference evidence="1" key="1">
    <citation type="journal article" date="2022" name="Int. J. Mol. Sci.">
        <title>Draft Genome of Tanacetum Coccineum: Genomic Comparison of Closely Related Tanacetum-Family Plants.</title>
        <authorList>
            <person name="Yamashiro T."/>
            <person name="Shiraishi A."/>
            <person name="Nakayama K."/>
            <person name="Satake H."/>
        </authorList>
    </citation>
    <scope>NUCLEOTIDE SEQUENCE</scope>
</reference>
<dbReference type="Proteomes" id="UP001151760">
    <property type="component" value="Unassembled WGS sequence"/>
</dbReference>